<dbReference type="RefSeq" id="WP_114290030.1">
    <property type="nucleotide sequence ID" value="NZ_JAYEVN010000011.1"/>
</dbReference>
<dbReference type="GeneID" id="63146907"/>
<name>A0A369AWR6_9ENTE</name>
<dbReference type="AlphaFoldDB" id="A0A369AWR6"/>
<accession>A0A369AWR6</accession>
<evidence type="ECO:0000313" key="3">
    <source>
        <dbReference type="Proteomes" id="UP000288197"/>
    </source>
</evidence>
<protein>
    <recommendedName>
        <fullName evidence="1">DUF58 domain-containing protein</fullName>
    </recommendedName>
</protein>
<dbReference type="PANTHER" id="PTHR34351:SF2">
    <property type="entry name" value="DUF58 DOMAIN-CONTAINING PROTEIN"/>
    <property type="match status" value="1"/>
</dbReference>
<dbReference type="OrthoDB" id="9778037at2"/>
<keyword evidence="3" id="KW-1185">Reference proteome</keyword>
<sequence>MSKVKSFLPLMLYGLFYLFVFTYWMTFTSKVSWILLLFMTLFLVVDSLMMFQSVKKIKIHPLNLSHIHLGEKREVTVELVSKTNSKLFFPILIIKCNQLNLEKNYFLFFKQQKTISFEWQPKERMLLEILEFEITSSDFFSFITKKTNFKFETNILVLPAKIENVEKVMEVVYPNLRKTLFGEPTFNLEKISRYRTGDSIKKIDWKLSSKKQALMVRDYEEYEENRLILVFYGRESKYFEDMLAVFFNLYQIYSSKDILFFIVGEGISGKEVALTGDAFSKIKASENPGELPDLPNHRIIIFTPRPTKLLDKALGRLNTSQKIDVIDYKKLKEMVDL</sequence>
<organism evidence="2 3">
    <name type="scientific">Vagococcus fluvialis</name>
    <dbReference type="NCBI Taxonomy" id="2738"/>
    <lineage>
        <taxon>Bacteria</taxon>
        <taxon>Bacillati</taxon>
        <taxon>Bacillota</taxon>
        <taxon>Bacilli</taxon>
        <taxon>Lactobacillales</taxon>
        <taxon>Enterococcaceae</taxon>
        <taxon>Vagococcus</taxon>
    </lineage>
</organism>
<dbReference type="InterPro" id="IPR002881">
    <property type="entry name" value="DUF58"/>
</dbReference>
<dbReference type="Pfam" id="PF01882">
    <property type="entry name" value="DUF58"/>
    <property type="match status" value="1"/>
</dbReference>
<dbReference type="PANTHER" id="PTHR34351">
    <property type="entry name" value="SLR1927 PROTEIN-RELATED"/>
    <property type="match status" value="1"/>
</dbReference>
<dbReference type="Proteomes" id="UP000288197">
    <property type="component" value="Unassembled WGS sequence"/>
</dbReference>
<comment type="caution">
    <text evidence="2">The sequence shown here is derived from an EMBL/GenBank/DDBJ whole genome shotgun (WGS) entry which is preliminary data.</text>
</comment>
<gene>
    <name evidence="2" type="ORF">CBF32_09315</name>
</gene>
<proteinExistence type="predicted"/>
<reference evidence="2 3" key="1">
    <citation type="submission" date="2017-05" db="EMBL/GenBank/DDBJ databases">
        <title>Vagococcus spp. assemblies.</title>
        <authorList>
            <person name="Gulvik C.A."/>
        </authorList>
    </citation>
    <scope>NUCLEOTIDE SEQUENCE [LARGE SCALE GENOMIC DNA]</scope>
    <source>
        <strain evidence="2 3">NCFB 2497</strain>
    </source>
</reference>
<evidence type="ECO:0000259" key="1">
    <source>
        <dbReference type="Pfam" id="PF01882"/>
    </source>
</evidence>
<feature type="domain" description="DUF58" evidence="1">
    <location>
        <begin position="193"/>
        <end position="239"/>
    </location>
</feature>
<dbReference type="EMBL" id="NGJX01000009">
    <property type="protein sequence ID" value="RSU01052.1"/>
    <property type="molecule type" value="Genomic_DNA"/>
</dbReference>
<evidence type="ECO:0000313" key="2">
    <source>
        <dbReference type="EMBL" id="RSU01052.1"/>
    </source>
</evidence>